<name>A0A7J6B164_AMEME</name>
<accession>A0A7J6B164</accession>
<sequence>MEHLDKPECDAEHLIFCLSITKAVVMEKSVSLLLSRKIDACQQPSAQNIQICREPFIPFFCCFYSIICSEKFFSAPLPCPALGGDHHLPAQSLPLTPLSPVQGGHYKDAEGKRYGMDTEEWSQWQNEFRGQIRALRHWLKSMEMRLPPVDPTVSSTG</sequence>
<comment type="caution">
    <text evidence="1">The sequence shown here is derived from an EMBL/GenBank/DDBJ whole genome shotgun (WGS) entry which is preliminary data.</text>
</comment>
<keyword evidence="2" id="KW-1185">Reference proteome</keyword>
<protein>
    <submittedName>
        <fullName evidence="1">Uncharacterized protein</fullName>
    </submittedName>
</protein>
<evidence type="ECO:0000313" key="2">
    <source>
        <dbReference type="Proteomes" id="UP000593565"/>
    </source>
</evidence>
<gene>
    <name evidence="1" type="ORF">AMELA_G00077320</name>
</gene>
<proteinExistence type="predicted"/>
<reference evidence="1 2" key="1">
    <citation type="submission" date="2020-02" db="EMBL/GenBank/DDBJ databases">
        <title>A chromosome-scale genome assembly of the black bullhead catfish (Ameiurus melas).</title>
        <authorList>
            <person name="Wen M."/>
            <person name="Zham M."/>
            <person name="Cabau C."/>
            <person name="Klopp C."/>
            <person name="Donnadieu C."/>
            <person name="Roques C."/>
            <person name="Bouchez O."/>
            <person name="Lampietro C."/>
            <person name="Jouanno E."/>
            <person name="Herpin A."/>
            <person name="Louis A."/>
            <person name="Berthelot C."/>
            <person name="Parey E."/>
            <person name="Roest-Crollius H."/>
            <person name="Braasch I."/>
            <person name="Postlethwait J."/>
            <person name="Robinson-Rechavi M."/>
            <person name="Echchiki A."/>
            <person name="Begum T."/>
            <person name="Montfort J."/>
            <person name="Schartl M."/>
            <person name="Bobe J."/>
            <person name="Guiguen Y."/>
        </authorList>
    </citation>
    <scope>NUCLEOTIDE SEQUENCE [LARGE SCALE GENOMIC DNA]</scope>
    <source>
        <strain evidence="1">M_S1</strain>
        <tissue evidence="1">Blood</tissue>
    </source>
</reference>
<dbReference type="Proteomes" id="UP000593565">
    <property type="component" value="Unassembled WGS sequence"/>
</dbReference>
<organism evidence="1 2">
    <name type="scientific">Ameiurus melas</name>
    <name type="common">Black bullhead</name>
    <name type="synonym">Silurus melas</name>
    <dbReference type="NCBI Taxonomy" id="219545"/>
    <lineage>
        <taxon>Eukaryota</taxon>
        <taxon>Metazoa</taxon>
        <taxon>Chordata</taxon>
        <taxon>Craniata</taxon>
        <taxon>Vertebrata</taxon>
        <taxon>Euteleostomi</taxon>
        <taxon>Actinopterygii</taxon>
        <taxon>Neopterygii</taxon>
        <taxon>Teleostei</taxon>
        <taxon>Ostariophysi</taxon>
        <taxon>Siluriformes</taxon>
        <taxon>Ictaluridae</taxon>
        <taxon>Ameiurus</taxon>
    </lineage>
</organism>
<dbReference type="EMBL" id="JAAGNN010000006">
    <property type="protein sequence ID" value="KAF4087941.1"/>
    <property type="molecule type" value="Genomic_DNA"/>
</dbReference>
<dbReference type="AlphaFoldDB" id="A0A7J6B164"/>
<evidence type="ECO:0000313" key="1">
    <source>
        <dbReference type="EMBL" id="KAF4087941.1"/>
    </source>
</evidence>